<dbReference type="Proteomes" id="UP000185696">
    <property type="component" value="Unassembled WGS sequence"/>
</dbReference>
<evidence type="ECO:0000313" key="2">
    <source>
        <dbReference type="Proteomes" id="UP000185696"/>
    </source>
</evidence>
<proteinExistence type="predicted"/>
<reference evidence="1 2" key="1">
    <citation type="submission" date="2016-12" db="EMBL/GenBank/DDBJ databases">
        <title>The draft genome sequence of Actinophytocola xinjiangensis.</title>
        <authorList>
            <person name="Wang W."/>
            <person name="Yuan L."/>
        </authorList>
    </citation>
    <scope>NUCLEOTIDE SEQUENCE [LARGE SCALE GENOMIC DNA]</scope>
    <source>
        <strain evidence="1 2">CGMCC 4.4663</strain>
    </source>
</reference>
<evidence type="ECO:0000313" key="1">
    <source>
        <dbReference type="EMBL" id="OLF11673.1"/>
    </source>
</evidence>
<dbReference type="EMBL" id="MSIF01000004">
    <property type="protein sequence ID" value="OLF11673.1"/>
    <property type="molecule type" value="Genomic_DNA"/>
</dbReference>
<sequence length="142" mass="15081">MLAVGGCAGELTERDRQAAAAYNDHRGGSGHGAGTPTTAAALPSEPLTWRQLAHTVGCQATLQGHTSDFRQASCVKDGDAFVFLDFDTARGQRDWLEYAVLYGGIYLSGDRWVLSGDSREYMESLREELGGGIEGTGEHGGS</sequence>
<name>A0A7Z1AZW8_9PSEU</name>
<organism evidence="1 2">
    <name type="scientific">Actinophytocola xinjiangensis</name>
    <dbReference type="NCBI Taxonomy" id="485602"/>
    <lineage>
        <taxon>Bacteria</taxon>
        <taxon>Bacillati</taxon>
        <taxon>Actinomycetota</taxon>
        <taxon>Actinomycetes</taxon>
        <taxon>Pseudonocardiales</taxon>
        <taxon>Pseudonocardiaceae</taxon>
    </lineage>
</organism>
<evidence type="ECO:0008006" key="3">
    <source>
        <dbReference type="Google" id="ProtNLM"/>
    </source>
</evidence>
<keyword evidence="2" id="KW-1185">Reference proteome</keyword>
<gene>
    <name evidence="1" type="ORF">BLA60_12130</name>
</gene>
<comment type="caution">
    <text evidence="1">The sequence shown here is derived from an EMBL/GenBank/DDBJ whole genome shotgun (WGS) entry which is preliminary data.</text>
</comment>
<accession>A0A7Z1AZW8</accession>
<dbReference type="AlphaFoldDB" id="A0A7Z1AZW8"/>
<protein>
    <recommendedName>
        <fullName evidence="3">Lipoprotein</fullName>
    </recommendedName>
</protein>